<protein>
    <submittedName>
        <fullName evidence="1">Uncharacterized protein</fullName>
    </submittedName>
</protein>
<name>A0AAV7TYY7_PLEWA</name>
<gene>
    <name evidence="1" type="ORF">NDU88_006586</name>
</gene>
<sequence>MLHGSVTRGTSAEPCLFCVRNEVARQSFAWAACRSALVSHFNLPQSARSRIFHSISAPMLARSSDDVRHSKLPFLSARLHSDRCLTETEAFAVVLHVSCKLRFVYFLSAFRRPAPHLFRPSPAFHICP</sequence>
<evidence type="ECO:0000313" key="1">
    <source>
        <dbReference type="EMBL" id="KAJ1181379.1"/>
    </source>
</evidence>
<accession>A0AAV7TYY7</accession>
<keyword evidence="2" id="KW-1185">Reference proteome</keyword>
<dbReference type="AlphaFoldDB" id="A0AAV7TYY7"/>
<dbReference type="EMBL" id="JANPWB010000006">
    <property type="protein sequence ID" value="KAJ1181379.1"/>
    <property type="molecule type" value="Genomic_DNA"/>
</dbReference>
<organism evidence="1 2">
    <name type="scientific">Pleurodeles waltl</name>
    <name type="common">Iberian ribbed newt</name>
    <dbReference type="NCBI Taxonomy" id="8319"/>
    <lineage>
        <taxon>Eukaryota</taxon>
        <taxon>Metazoa</taxon>
        <taxon>Chordata</taxon>
        <taxon>Craniata</taxon>
        <taxon>Vertebrata</taxon>
        <taxon>Euteleostomi</taxon>
        <taxon>Amphibia</taxon>
        <taxon>Batrachia</taxon>
        <taxon>Caudata</taxon>
        <taxon>Salamandroidea</taxon>
        <taxon>Salamandridae</taxon>
        <taxon>Pleurodelinae</taxon>
        <taxon>Pleurodeles</taxon>
    </lineage>
</organism>
<evidence type="ECO:0000313" key="2">
    <source>
        <dbReference type="Proteomes" id="UP001066276"/>
    </source>
</evidence>
<reference evidence="1" key="1">
    <citation type="journal article" date="2022" name="bioRxiv">
        <title>Sequencing and chromosome-scale assembly of the giantPleurodeles waltlgenome.</title>
        <authorList>
            <person name="Brown T."/>
            <person name="Elewa A."/>
            <person name="Iarovenko S."/>
            <person name="Subramanian E."/>
            <person name="Araus A.J."/>
            <person name="Petzold A."/>
            <person name="Susuki M."/>
            <person name="Suzuki K.-i.T."/>
            <person name="Hayashi T."/>
            <person name="Toyoda A."/>
            <person name="Oliveira C."/>
            <person name="Osipova E."/>
            <person name="Leigh N.D."/>
            <person name="Simon A."/>
            <person name="Yun M.H."/>
        </authorList>
    </citation>
    <scope>NUCLEOTIDE SEQUENCE</scope>
    <source>
        <strain evidence="1">20211129_DDA</strain>
        <tissue evidence="1">Liver</tissue>
    </source>
</reference>
<dbReference type="Proteomes" id="UP001066276">
    <property type="component" value="Chromosome 3_2"/>
</dbReference>
<comment type="caution">
    <text evidence="1">The sequence shown here is derived from an EMBL/GenBank/DDBJ whole genome shotgun (WGS) entry which is preliminary data.</text>
</comment>
<proteinExistence type="predicted"/>